<evidence type="ECO:0000313" key="1">
    <source>
        <dbReference type="EMBL" id="ANP73986.1"/>
    </source>
</evidence>
<accession>A0A1B1BNB3</accession>
<protein>
    <submittedName>
        <fullName evidence="1">Uncharacterized protein</fullName>
    </submittedName>
</protein>
<sequence length="323" mass="34226">MTAGHHDAYERALGDEEFRYAVRDHYRGSRDVLDALWWRAHPDQASPQGEPAPSGRVRALQRRVFAADADAAGDDAVHRALRELEAESAAEREAIDDAVLAAGQQLEGAGAARVVLVRPMSPQDDELQHDAGLAVSADGLPAAPEKPAGASRNRLRLTAGLIVAAVLGGVAGAQIVGMVAADRTEGPAAASANAKAFEIFDTHQTVADVPVIPLPDSFQPLTLRSLGSITWESVDPPAESQFYVVRAELHRVCLILLIDDPHYLSSCVGESEFTASGLTLYWTGDQALASDALAPSAGHRNWFVTWKPDGAMSVGPAAAEGDF</sequence>
<evidence type="ECO:0000313" key="2">
    <source>
        <dbReference type="Proteomes" id="UP000092582"/>
    </source>
</evidence>
<dbReference type="RefSeq" id="WP_066597796.1">
    <property type="nucleotide sequence ID" value="NZ_CP016282.1"/>
</dbReference>
<dbReference type="OrthoDB" id="5126396at2"/>
<dbReference type="Proteomes" id="UP000092582">
    <property type="component" value="Chromosome 1"/>
</dbReference>
<proteinExistence type="predicted"/>
<name>A0A1B1BNB3_9MICO</name>
<organism evidence="1 2">
    <name type="scientific">Cryobacterium arcticum</name>
    <dbReference type="NCBI Taxonomy" id="670052"/>
    <lineage>
        <taxon>Bacteria</taxon>
        <taxon>Bacillati</taxon>
        <taxon>Actinomycetota</taxon>
        <taxon>Actinomycetes</taxon>
        <taxon>Micrococcales</taxon>
        <taxon>Microbacteriaceae</taxon>
        <taxon>Cryobacterium</taxon>
    </lineage>
</organism>
<gene>
    <name evidence="1" type="ORF">PA27867_3050</name>
</gene>
<dbReference type="EMBL" id="CP016282">
    <property type="protein sequence ID" value="ANP73986.1"/>
    <property type="molecule type" value="Genomic_DNA"/>
</dbReference>
<keyword evidence="2" id="KW-1185">Reference proteome</keyword>
<dbReference type="AlphaFoldDB" id="A0A1B1BNB3"/>
<reference evidence="1 2" key="1">
    <citation type="submission" date="2016-06" db="EMBL/GenBank/DDBJ databases">
        <title>Genome sequencing of Cryobacterium arcticum PAMC 27867.</title>
        <authorList>
            <person name="Lee J."/>
            <person name="Kim O.-S."/>
        </authorList>
    </citation>
    <scope>NUCLEOTIDE SEQUENCE [LARGE SCALE GENOMIC DNA]</scope>
    <source>
        <strain evidence="1 2">PAMC 27867</strain>
    </source>
</reference>
<dbReference type="KEGG" id="cart:PA27867_3050"/>
<dbReference type="STRING" id="670052.PA27867_3050"/>